<dbReference type="HOGENOM" id="CLU_502420_0_0_6"/>
<dbReference type="Proteomes" id="UP000006735">
    <property type="component" value="Chromosome"/>
</dbReference>
<keyword evidence="2" id="KW-1185">Reference proteome</keyword>
<evidence type="ECO:0000313" key="1">
    <source>
        <dbReference type="EMBL" id="AAW73306.1"/>
    </source>
</evidence>
<organism evidence="1 2">
    <name type="scientific">Xanthomonas oryzae pv. oryzae (strain KACC10331 / KXO85)</name>
    <dbReference type="NCBI Taxonomy" id="291331"/>
    <lineage>
        <taxon>Bacteria</taxon>
        <taxon>Pseudomonadati</taxon>
        <taxon>Pseudomonadota</taxon>
        <taxon>Gammaproteobacteria</taxon>
        <taxon>Lysobacterales</taxon>
        <taxon>Lysobacteraceae</taxon>
        <taxon>Xanthomonas</taxon>
    </lineage>
</organism>
<gene>
    <name evidence="1" type="ordered locus">XOO0052</name>
</gene>
<sequence length="542" mass="62177">MHLLSRTAAPLHFTLGIADSFRDRHEIHAYHCFAAGHALPDGVRSSWRRCIAHCTRGIARTNGCACQRQRRDRISQGWSDQRGREMKQATSAALRALKPLIFCRFRRVFGVFPGLQAHLPRSGHLLFALQPQIRQRKQRQHLRGVLDQAAIAHLDVAKLTLDHPERVFHLRPQAGLGVLPALGQLQFAFVLDLLQLRGFLGDQVAQRALALHLLALLKPGVAAVPAHRILLAVQQLVRLRDIGHVGRRAFDVVHQPGVIVHPDVRLHPEVILIPLLGLVHVRIALALLVLGRTGRRNDRGIHDRPAPQTLPFTRQVRVDPEQLARQIMPLQQMPEVENRRFIRHLVQPADLREAAHRHRVVQRFFRRGIAQRIPLLQKVDAQHRFQPIRLSPRLPRLWIVRLDQRQQALPRHDLVHLGQEHLTPRPLALAVVLRVAEGQLHRRRHVASVRLSQDQGEVFRVSPRVTAQCWACWRPSTRTRLRSPSRPSNRIWAVPLATLHSRCCTTKKRILNRPSRLAQPRARVPKLCAPRARRQWKRCPKR</sequence>
<dbReference type="AlphaFoldDB" id="Q5H6W4"/>
<name>Q5H6W4_XANOR</name>
<accession>Q5H6W4</accession>
<proteinExistence type="predicted"/>
<evidence type="ECO:0000313" key="2">
    <source>
        <dbReference type="Proteomes" id="UP000006735"/>
    </source>
</evidence>
<protein>
    <submittedName>
        <fullName evidence="1">Uncharacterized protein</fullName>
    </submittedName>
</protein>
<dbReference type="KEGG" id="xoo:XOO0052"/>
<dbReference type="EMBL" id="AE013598">
    <property type="protein sequence ID" value="AAW73306.1"/>
    <property type="molecule type" value="Genomic_DNA"/>
</dbReference>
<reference evidence="1 2" key="1">
    <citation type="journal article" date="2005" name="Nucleic Acids Res.">
        <title>The genome sequence of Xanthomonas oryzae pathovar oryzae KACC10331, the bacterial blight pathogen of rice.</title>
        <authorList>
            <person name="Lee B.M."/>
            <person name="Park Y.J."/>
            <person name="Park D.S."/>
            <person name="Kang H.W."/>
            <person name="Kim J.G."/>
            <person name="Song E.S."/>
            <person name="Park I.C."/>
            <person name="Yoon U.H."/>
            <person name="Hahn J.H."/>
            <person name="Koo B.S."/>
            <person name="Lee G.B."/>
            <person name="Kim H."/>
            <person name="Park H.S."/>
            <person name="Yoon K.O."/>
            <person name="Kim J.H."/>
            <person name="Jung C.H."/>
            <person name="Koh N.H."/>
            <person name="Seo J.S."/>
            <person name="Go S.J."/>
        </authorList>
    </citation>
    <scope>NUCLEOTIDE SEQUENCE [LARGE SCALE GENOMIC DNA]</scope>
    <source>
        <strain evidence="2">KACC10331 / KXO85</strain>
    </source>
</reference>
<dbReference type="STRING" id="291331.XOO0052"/>